<evidence type="ECO:0000256" key="3">
    <source>
        <dbReference type="ARBA" id="ARBA00010544"/>
    </source>
</evidence>
<sequence length="221" mass="22967">MNSVFLAGLYRELLLAIRDTADVVTPLLFFVLVGMLFVLGLEPMPELLQAVGPGVIWVAALLSALLGAERLFRADYQSGALELAVLSPEPLSLHVMAKLCGHWLVSALPLLLLSPLLALMMNLPTQALSVLALTLLLGTPVFTILAALGAALTVGLRGGGSLLALVVLPLTIPVLIFGSRSVVQAVNGEEVTGLWALGMLAVLALSLGPPAVAAAVRISLE</sequence>
<comment type="similarity">
    <text evidence="3 12">Belongs to the CcmB/CycW/HelB family.</text>
</comment>
<feature type="transmembrane region" description="Helical" evidence="13">
    <location>
        <begin position="162"/>
        <end position="182"/>
    </location>
</feature>
<keyword evidence="8 13" id="KW-0812">Transmembrane</keyword>
<dbReference type="PIRSF" id="PIRSF002764">
    <property type="entry name" value="CcmB"/>
    <property type="match status" value="1"/>
</dbReference>
<dbReference type="GO" id="GO:0005886">
    <property type="term" value="C:plasma membrane"/>
    <property type="evidence" value="ECO:0007669"/>
    <property type="project" value="UniProtKB-SubCell"/>
</dbReference>
<dbReference type="Pfam" id="PF03379">
    <property type="entry name" value="CcmB"/>
    <property type="match status" value="1"/>
</dbReference>
<reference evidence="14 15" key="1">
    <citation type="submission" date="2023-12" db="EMBL/GenBank/DDBJ databases">
        <title>Whole-genome sequencing of halo(alkali)philic microorganisms from hypersaline lakes.</title>
        <authorList>
            <person name="Sorokin D.Y."/>
            <person name="Merkel A.Y."/>
            <person name="Messina E."/>
            <person name="Yakimov M."/>
        </authorList>
    </citation>
    <scope>NUCLEOTIDE SEQUENCE [LARGE SCALE GENOMIC DNA]</scope>
    <source>
        <strain evidence="14 15">AB-CW1</strain>
    </source>
</reference>
<organism evidence="14 15">
    <name type="scientific">Natronospira elongata</name>
    <dbReference type="NCBI Taxonomy" id="3110268"/>
    <lineage>
        <taxon>Bacteria</taxon>
        <taxon>Pseudomonadati</taxon>
        <taxon>Pseudomonadota</taxon>
        <taxon>Gammaproteobacteria</taxon>
        <taxon>Natronospirales</taxon>
        <taxon>Natronospiraceae</taxon>
        <taxon>Natronospira</taxon>
    </lineage>
</organism>
<dbReference type="PANTHER" id="PTHR30070">
    <property type="entry name" value="HEME EXPORTER PROTEIN B"/>
    <property type="match status" value="1"/>
</dbReference>
<keyword evidence="6 12" id="KW-1003">Cell membrane</keyword>
<dbReference type="GO" id="GO:0017004">
    <property type="term" value="P:cytochrome complex assembly"/>
    <property type="evidence" value="ECO:0007669"/>
    <property type="project" value="UniProtKB-KW"/>
</dbReference>
<keyword evidence="5 12" id="KW-0813">Transport</keyword>
<dbReference type="EMBL" id="JAYGII010000008">
    <property type="protein sequence ID" value="MEA5445305.1"/>
    <property type="molecule type" value="Genomic_DNA"/>
</dbReference>
<evidence type="ECO:0000256" key="11">
    <source>
        <dbReference type="ARBA" id="ARBA00023136"/>
    </source>
</evidence>
<evidence type="ECO:0000256" key="10">
    <source>
        <dbReference type="ARBA" id="ARBA00022989"/>
    </source>
</evidence>
<feature type="transmembrane region" description="Helical" evidence="13">
    <location>
        <begin position="21"/>
        <end position="41"/>
    </location>
</feature>
<dbReference type="AlphaFoldDB" id="A0AAP6ML54"/>
<keyword evidence="10 13" id="KW-1133">Transmembrane helix</keyword>
<evidence type="ECO:0000256" key="5">
    <source>
        <dbReference type="ARBA" id="ARBA00022448"/>
    </source>
</evidence>
<feature type="transmembrane region" description="Helical" evidence="13">
    <location>
        <begin position="103"/>
        <end position="121"/>
    </location>
</feature>
<keyword evidence="15" id="KW-1185">Reference proteome</keyword>
<proteinExistence type="inferred from homology"/>
<keyword evidence="9 12" id="KW-0201">Cytochrome c-type biogenesis</keyword>
<comment type="caution">
    <text evidence="14">The sequence shown here is derived from an EMBL/GenBank/DDBJ whole genome shotgun (WGS) entry which is preliminary data.</text>
</comment>
<dbReference type="PANTHER" id="PTHR30070:SF1">
    <property type="entry name" value="CYTOCHROME C BIOGENESIS B-RELATED"/>
    <property type="match status" value="1"/>
</dbReference>
<evidence type="ECO:0000256" key="9">
    <source>
        <dbReference type="ARBA" id="ARBA00022748"/>
    </source>
</evidence>
<evidence type="ECO:0000313" key="14">
    <source>
        <dbReference type="EMBL" id="MEA5445305.1"/>
    </source>
</evidence>
<evidence type="ECO:0000256" key="7">
    <source>
        <dbReference type="ARBA" id="ARBA00022519"/>
    </source>
</evidence>
<dbReference type="Proteomes" id="UP001302316">
    <property type="component" value="Unassembled WGS sequence"/>
</dbReference>
<feature type="transmembrane region" description="Helical" evidence="13">
    <location>
        <begin position="47"/>
        <end position="68"/>
    </location>
</feature>
<evidence type="ECO:0000256" key="13">
    <source>
        <dbReference type="SAM" id="Phobius"/>
    </source>
</evidence>
<accession>A0AAP6ML54</accession>
<feature type="transmembrane region" description="Helical" evidence="13">
    <location>
        <begin position="194"/>
        <end position="216"/>
    </location>
</feature>
<evidence type="ECO:0000256" key="4">
    <source>
        <dbReference type="ARBA" id="ARBA00016452"/>
    </source>
</evidence>
<gene>
    <name evidence="14" type="primary">ccmB</name>
    <name evidence="14" type="ORF">VCB98_05680</name>
</gene>
<dbReference type="GO" id="GO:0015232">
    <property type="term" value="F:heme transmembrane transporter activity"/>
    <property type="evidence" value="ECO:0007669"/>
    <property type="project" value="InterPro"/>
</dbReference>
<dbReference type="PRINTS" id="PR01414">
    <property type="entry name" value="CCMBBIOGNSIS"/>
</dbReference>
<dbReference type="RefSeq" id="WP_346050934.1">
    <property type="nucleotide sequence ID" value="NZ_JAYGII010000008.1"/>
</dbReference>
<evidence type="ECO:0000256" key="12">
    <source>
        <dbReference type="PIRNR" id="PIRNR002764"/>
    </source>
</evidence>
<evidence type="ECO:0000256" key="1">
    <source>
        <dbReference type="ARBA" id="ARBA00002442"/>
    </source>
</evidence>
<feature type="transmembrane region" description="Helical" evidence="13">
    <location>
        <begin position="127"/>
        <end position="150"/>
    </location>
</feature>
<keyword evidence="11 12" id="KW-0472">Membrane</keyword>
<evidence type="ECO:0000256" key="8">
    <source>
        <dbReference type="ARBA" id="ARBA00022692"/>
    </source>
</evidence>
<evidence type="ECO:0000313" key="15">
    <source>
        <dbReference type="Proteomes" id="UP001302316"/>
    </source>
</evidence>
<comment type="subcellular location">
    <subcellularLocation>
        <location evidence="2">Cell inner membrane</location>
        <topology evidence="2">Multi-pass membrane protein</topology>
    </subcellularLocation>
</comment>
<comment type="function">
    <text evidence="1 12">Required for the export of heme to the periplasm for the biogenesis of c-type cytochromes.</text>
</comment>
<dbReference type="InterPro" id="IPR026031">
    <property type="entry name" value="Cyt_c_CcmB_bac"/>
</dbReference>
<dbReference type="GO" id="GO:1903607">
    <property type="term" value="P:cytochrome c biosynthetic process"/>
    <property type="evidence" value="ECO:0007669"/>
    <property type="project" value="TreeGrafter"/>
</dbReference>
<evidence type="ECO:0000256" key="6">
    <source>
        <dbReference type="ARBA" id="ARBA00022475"/>
    </source>
</evidence>
<dbReference type="InterPro" id="IPR003544">
    <property type="entry name" value="Cyt_c_biogenesis_CcmB"/>
</dbReference>
<dbReference type="NCBIfam" id="TIGR01190">
    <property type="entry name" value="ccmB"/>
    <property type="match status" value="1"/>
</dbReference>
<protein>
    <recommendedName>
        <fullName evidence="4 12">Heme exporter protein B</fullName>
    </recommendedName>
</protein>
<keyword evidence="7 12" id="KW-0997">Cell inner membrane</keyword>
<name>A0AAP6ML54_9GAMM</name>
<evidence type="ECO:0000256" key="2">
    <source>
        <dbReference type="ARBA" id="ARBA00004429"/>
    </source>
</evidence>